<keyword evidence="7" id="KW-0406">Ion transport</keyword>
<evidence type="ECO:0000256" key="6">
    <source>
        <dbReference type="ARBA" id="ARBA00022989"/>
    </source>
</evidence>
<accession>E9GII0</accession>
<name>E9GII0_DAPPU</name>
<proteinExistence type="inferred from homology"/>
<organism evidence="17 18">
    <name type="scientific">Daphnia pulex</name>
    <name type="common">Water flea</name>
    <dbReference type="NCBI Taxonomy" id="6669"/>
    <lineage>
        <taxon>Eukaryota</taxon>
        <taxon>Metazoa</taxon>
        <taxon>Ecdysozoa</taxon>
        <taxon>Arthropoda</taxon>
        <taxon>Crustacea</taxon>
        <taxon>Branchiopoda</taxon>
        <taxon>Diplostraca</taxon>
        <taxon>Cladocera</taxon>
        <taxon>Anomopoda</taxon>
        <taxon>Daphniidae</taxon>
        <taxon>Daphnia</taxon>
    </lineage>
</organism>
<dbReference type="Proteomes" id="UP000000305">
    <property type="component" value="Unassembled WGS sequence"/>
</dbReference>
<evidence type="ECO:0000259" key="16">
    <source>
        <dbReference type="SMART" id="SM00918"/>
    </source>
</evidence>
<evidence type="ECO:0008006" key="19">
    <source>
        <dbReference type="Google" id="ProtNLM"/>
    </source>
</evidence>
<keyword evidence="14" id="KW-0732">Signal</keyword>
<feature type="chain" id="PRO_5003241247" description="Ionotropic glutamate receptor L-glutamate and glycine-binding domain-containing protein" evidence="14">
    <location>
        <begin position="19"/>
        <end position="462"/>
    </location>
</feature>
<feature type="domain" description="Ionotropic glutamate receptor L-glutamate and glycine-binding" evidence="16">
    <location>
        <begin position="55"/>
        <end position="115"/>
    </location>
</feature>
<evidence type="ECO:0000256" key="7">
    <source>
        <dbReference type="ARBA" id="ARBA00023065"/>
    </source>
</evidence>
<keyword evidence="3" id="KW-0813">Transport</keyword>
<evidence type="ECO:0000256" key="3">
    <source>
        <dbReference type="ARBA" id="ARBA00022448"/>
    </source>
</evidence>
<feature type="transmembrane region" description="Helical" evidence="13">
    <location>
        <begin position="227"/>
        <end position="244"/>
    </location>
</feature>
<dbReference type="OrthoDB" id="6344184at2759"/>
<evidence type="ECO:0000256" key="5">
    <source>
        <dbReference type="ARBA" id="ARBA00022692"/>
    </source>
</evidence>
<evidence type="ECO:0000256" key="12">
    <source>
        <dbReference type="ARBA" id="ARBA00023303"/>
    </source>
</evidence>
<dbReference type="EMBL" id="GL732546">
    <property type="protein sequence ID" value="EFX80758.1"/>
    <property type="molecule type" value="Genomic_DNA"/>
</dbReference>
<evidence type="ECO:0000256" key="4">
    <source>
        <dbReference type="ARBA" id="ARBA00022475"/>
    </source>
</evidence>
<keyword evidence="9" id="KW-0675">Receptor</keyword>
<gene>
    <name evidence="17" type="ORF">DAPPUDRAFT_318335</name>
</gene>
<protein>
    <recommendedName>
        <fullName evidence="19">Ionotropic glutamate receptor L-glutamate and glycine-binding domain-containing protein</fullName>
    </recommendedName>
</protein>
<dbReference type="OMA" id="GSHWTEK"/>
<dbReference type="PANTHER" id="PTHR42643">
    <property type="entry name" value="IONOTROPIC RECEPTOR 20A-RELATED"/>
    <property type="match status" value="1"/>
</dbReference>
<keyword evidence="18" id="KW-1185">Reference proteome</keyword>
<dbReference type="InParanoid" id="E9GII0"/>
<evidence type="ECO:0000256" key="14">
    <source>
        <dbReference type="SAM" id="SignalP"/>
    </source>
</evidence>
<feature type="domain" description="Ionotropic glutamate receptor C-terminal" evidence="15">
    <location>
        <begin position="44"/>
        <end position="403"/>
    </location>
</feature>
<dbReference type="SMART" id="SM00079">
    <property type="entry name" value="PBPe"/>
    <property type="match status" value="1"/>
</dbReference>
<comment type="similarity">
    <text evidence="2">Belongs to the glutamate-gated ion channel (TC 1.A.10.1) family.</text>
</comment>
<comment type="subcellular location">
    <subcellularLocation>
        <location evidence="1">Cell membrane</location>
        <topology evidence="1">Multi-pass membrane protein</topology>
    </subcellularLocation>
</comment>
<dbReference type="eggNOG" id="KOG1052">
    <property type="taxonomic scope" value="Eukaryota"/>
</dbReference>
<evidence type="ECO:0000259" key="15">
    <source>
        <dbReference type="SMART" id="SM00079"/>
    </source>
</evidence>
<evidence type="ECO:0000256" key="13">
    <source>
        <dbReference type="SAM" id="Phobius"/>
    </source>
</evidence>
<dbReference type="PhylomeDB" id="E9GII0"/>
<dbReference type="InterPro" id="IPR001320">
    <property type="entry name" value="Iontro_rcpt_C"/>
</dbReference>
<dbReference type="InterPro" id="IPR052192">
    <property type="entry name" value="Insect_Ionotropic_Sensory_Rcpt"/>
</dbReference>
<sequence>MVFQLFYVLLHSLAIVSCDWKVGGVSEGTASQLPKPRNHLQGKELQIVAGHFPPPIVISRNSSGQVIGYSGVLYHQLLYLSQRLKFTYKIFPAAVNTNGVKINGTWNGIIGTLLREEADLGLVPVAISLERYQAIDFCGLVGGDFTGLLVKYPTTAVSYTATIDVFTIGTWFGFIICATVIAGFYLILTFMAKKLLESLALVERIAANAGVVANGGGSRFGQWSQHLLLFTWSLVAFVFVKTYTSTLTSHYMSTIYKSPEINTFADLAASTTYKATVGVGSIQEIDLLVIFIPPKMAKTGDLKRVADNLHNCPECRKFNLDELALPVLEKDHYVAITPTKVGRALMQKYSSERGHCRLTMAKELFSWKPMYFAVPKSSPYQEEINRESLWFHAAGLHDYWYFKLEKFPRQCQLNYNNKGVVTKRSSRSRLKLQQFYLPFLVLFSGFMLAIVQFCRERFIHSR</sequence>
<dbReference type="FunFam" id="3.40.190.10:FF:000289">
    <property type="entry name" value="Ionotropic receptor 10a"/>
    <property type="match status" value="1"/>
</dbReference>
<dbReference type="SUPFAM" id="SSF53850">
    <property type="entry name" value="Periplasmic binding protein-like II"/>
    <property type="match status" value="1"/>
</dbReference>
<evidence type="ECO:0000256" key="8">
    <source>
        <dbReference type="ARBA" id="ARBA00023136"/>
    </source>
</evidence>
<keyword evidence="12" id="KW-0407">Ion channel</keyword>
<evidence type="ECO:0000256" key="11">
    <source>
        <dbReference type="ARBA" id="ARBA00023286"/>
    </source>
</evidence>
<dbReference type="AlphaFoldDB" id="E9GII0"/>
<keyword evidence="5 13" id="KW-0812">Transmembrane</keyword>
<keyword evidence="8 13" id="KW-0472">Membrane</keyword>
<dbReference type="SMART" id="SM00918">
    <property type="entry name" value="Lig_chan-Glu_bd"/>
    <property type="match status" value="1"/>
</dbReference>
<feature type="transmembrane region" description="Helical" evidence="13">
    <location>
        <begin position="435"/>
        <end position="454"/>
    </location>
</feature>
<dbReference type="Pfam" id="PF10613">
    <property type="entry name" value="Lig_chan-Glu_bd"/>
    <property type="match status" value="1"/>
</dbReference>
<keyword evidence="10" id="KW-0325">Glycoprotein</keyword>
<feature type="signal peptide" evidence="14">
    <location>
        <begin position="1"/>
        <end position="18"/>
    </location>
</feature>
<keyword evidence="4" id="KW-1003">Cell membrane</keyword>
<dbReference type="KEGG" id="dpx:DAPPUDRAFT_318335"/>
<keyword evidence="11" id="KW-1071">Ligand-gated ion channel</keyword>
<dbReference type="GO" id="GO:0015276">
    <property type="term" value="F:ligand-gated monoatomic ion channel activity"/>
    <property type="evidence" value="ECO:0007669"/>
    <property type="project" value="InterPro"/>
</dbReference>
<evidence type="ECO:0000256" key="2">
    <source>
        <dbReference type="ARBA" id="ARBA00008685"/>
    </source>
</evidence>
<evidence type="ECO:0000256" key="9">
    <source>
        <dbReference type="ARBA" id="ARBA00023170"/>
    </source>
</evidence>
<keyword evidence="6 13" id="KW-1133">Transmembrane helix</keyword>
<dbReference type="GO" id="GO:0005886">
    <property type="term" value="C:plasma membrane"/>
    <property type="evidence" value="ECO:0007669"/>
    <property type="project" value="UniProtKB-SubCell"/>
</dbReference>
<dbReference type="HOGENOM" id="CLU_007257_0_5_1"/>
<dbReference type="Gene3D" id="3.40.190.10">
    <property type="entry name" value="Periplasmic binding protein-like II"/>
    <property type="match status" value="1"/>
</dbReference>
<evidence type="ECO:0000313" key="17">
    <source>
        <dbReference type="EMBL" id="EFX80758.1"/>
    </source>
</evidence>
<evidence type="ECO:0000313" key="18">
    <source>
        <dbReference type="Proteomes" id="UP000000305"/>
    </source>
</evidence>
<evidence type="ECO:0000256" key="10">
    <source>
        <dbReference type="ARBA" id="ARBA00023180"/>
    </source>
</evidence>
<dbReference type="GO" id="GO:0050906">
    <property type="term" value="P:detection of stimulus involved in sensory perception"/>
    <property type="evidence" value="ECO:0007669"/>
    <property type="project" value="UniProtKB-ARBA"/>
</dbReference>
<dbReference type="PANTHER" id="PTHR42643:SF24">
    <property type="entry name" value="IONOTROPIC RECEPTOR 60A"/>
    <property type="match status" value="1"/>
</dbReference>
<reference evidence="17 18" key="1">
    <citation type="journal article" date="2011" name="Science">
        <title>The ecoresponsive genome of Daphnia pulex.</title>
        <authorList>
            <person name="Colbourne J.K."/>
            <person name="Pfrender M.E."/>
            <person name="Gilbert D."/>
            <person name="Thomas W.K."/>
            <person name="Tucker A."/>
            <person name="Oakley T.H."/>
            <person name="Tokishita S."/>
            <person name="Aerts A."/>
            <person name="Arnold G.J."/>
            <person name="Basu M.K."/>
            <person name="Bauer D.J."/>
            <person name="Caceres C.E."/>
            <person name="Carmel L."/>
            <person name="Casola C."/>
            <person name="Choi J.H."/>
            <person name="Detter J.C."/>
            <person name="Dong Q."/>
            <person name="Dusheyko S."/>
            <person name="Eads B.D."/>
            <person name="Frohlich T."/>
            <person name="Geiler-Samerotte K.A."/>
            <person name="Gerlach D."/>
            <person name="Hatcher P."/>
            <person name="Jogdeo S."/>
            <person name="Krijgsveld J."/>
            <person name="Kriventseva E.V."/>
            <person name="Kultz D."/>
            <person name="Laforsch C."/>
            <person name="Lindquist E."/>
            <person name="Lopez J."/>
            <person name="Manak J.R."/>
            <person name="Muller J."/>
            <person name="Pangilinan J."/>
            <person name="Patwardhan R.P."/>
            <person name="Pitluck S."/>
            <person name="Pritham E.J."/>
            <person name="Rechtsteiner A."/>
            <person name="Rho M."/>
            <person name="Rogozin I.B."/>
            <person name="Sakarya O."/>
            <person name="Salamov A."/>
            <person name="Schaack S."/>
            <person name="Shapiro H."/>
            <person name="Shiga Y."/>
            <person name="Skalitzky C."/>
            <person name="Smith Z."/>
            <person name="Souvorov A."/>
            <person name="Sung W."/>
            <person name="Tang Z."/>
            <person name="Tsuchiya D."/>
            <person name="Tu H."/>
            <person name="Vos H."/>
            <person name="Wang M."/>
            <person name="Wolf Y.I."/>
            <person name="Yamagata H."/>
            <person name="Yamada T."/>
            <person name="Ye Y."/>
            <person name="Shaw J.R."/>
            <person name="Andrews J."/>
            <person name="Crease T.J."/>
            <person name="Tang H."/>
            <person name="Lucas S.M."/>
            <person name="Robertson H.M."/>
            <person name="Bork P."/>
            <person name="Koonin E.V."/>
            <person name="Zdobnov E.M."/>
            <person name="Grigoriev I.V."/>
            <person name="Lynch M."/>
            <person name="Boore J.L."/>
        </authorList>
    </citation>
    <scope>NUCLEOTIDE SEQUENCE [LARGE SCALE GENOMIC DNA]</scope>
</reference>
<dbReference type="InterPro" id="IPR019594">
    <property type="entry name" value="Glu/Gly-bd"/>
</dbReference>
<feature type="transmembrane region" description="Helical" evidence="13">
    <location>
        <begin position="168"/>
        <end position="188"/>
    </location>
</feature>
<evidence type="ECO:0000256" key="1">
    <source>
        <dbReference type="ARBA" id="ARBA00004651"/>
    </source>
</evidence>